<keyword evidence="2" id="KW-1185">Reference proteome</keyword>
<dbReference type="EMBL" id="BLLF01000004">
    <property type="protein sequence ID" value="GFH05621.1"/>
    <property type="molecule type" value="Genomic_DNA"/>
</dbReference>
<dbReference type="Proteomes" id="UP000485058">
    <property type="component" value="Unassembled WGS sequence"/>
</dbReference>
<dbReference type="AlphaFoldDB" id="A0A699Y8M0"/>
<comment type="caution">
    <text evidence="1">The sequence shown here is derived from an EMBL/GenBank/DDBJ whole genome shotgun (WGS) entry which is preliminary data.</text>
</comment>
<name>A0A699Y8M0_HAELA</name>
<accession>A0A699Y8M0</accession>
<organism evidence="1 2">
    <name type="scientific">Haematococcus lacustris</name>
    <name type="common">Green alga</name>
    <name type="synonym">Haematococcus pluvialis</name>
    <dbReference type="NCBI Taxonomy" id="44745"/>
    <lineage>
        <taxon>Eukaryota</taxon>
        <taxon>Viridiplantae</taxon>
        <taxon>Chlorophyta</taxon>
        <taxon>core chlorophytes</taxon>
        <taxon>Chlorophyceae</taxon>
        <taxon>CS clade</taxon>
        <taxon>Chlamydomonadales</taxon>
        <taxon>Haematococcaceae</taxon>
        <taxon>Haematococcus</taxon>
    </lineage>
</organism>
<sequence length="131" mass="14765">MSFLNGLFTEFDELVEQHGIYKVLLFAVDMLRVAANTPLPIGDGHEPVRLRVVRQDAPRITPHSLLLLRTLPYVWYPLWPGHQWGGGAQDATLLPFWGYCKHGLPHGIDWAAWLHSGQRIHLGGPGQQWAA</sequence>
<proteinExistence type="predicted"/>
<feature type="non-terminal residue" evidence="1">
    <location>
        <position position="1"/>
    </location>
</feature>
<evidence type="ECO:0000313" key="1">
    <source>
        <dbReference type="EMBL" id="GFH05621.1"/>
    </source>
</evidence>
<evidence type="ECO:0000313" key="2">
    <source>
        <dbReference type="Proteomes" id="UP000485058"/>
    </source>
</evidence>
<reference evidence="1 2" key="1">
    <citation type="submission" date="2020-02" db="EMBL/GenBank/DDBJ databases">
        <title>Draft genome sequence of Haematococcus lacustris strain NIES-144.</title>
        <authorList>
            <person name="Morimoto D."/>
            <person name="Nakagawa S."/>
            <person name="Yoshida T."/>
            <person name="Sawayama S."/>
        </authorList>
    </citation>
    <scope>NUCLEOTIDE SEQUENCE [LARGE SCALE GENOMIC DNA]</scope>
    <source>
        <strain evidence="1 2">NIES-144</strain>
    </source>
</reference>
<protein>
    <submittedName>
        <fullName evidence="1">Uncharacterized protein</fullName>
    </submittedName>
</protein>
<gene>
    <name evidence="1" type="ORF">HaLaN_00118</name>
</gene>